<accession>A0A7L8AFX0</accession>
<organism evidence="2 3">
    <name type="scientific">Polaribacter haliotis</name>
    <dbReference type="NCBI Taxonomy" id="1888915"/>
    <lineage>
        <taxon>Bacteria</taxon>
        <taxon>Pseudomonadati</taxon>
        <taxon>Bacteroidota</taxon>
        <taxon>Flavobacteriia</taxon>
        <taxon>Flavobacteriales</taxon>
        <taxon>Flavobacteriaceae</taxon>
    </lineage>
</organism>
<protein>
    <submittedName>
        <fullName evidence="2">DoxX family protein</fullName>
    </submittedName>
</protein>
<feature type="transmembrane region" description="Helical" evidence="1">
    <location>
        <begin position="68"/>
        <end position="86"/>
    </location>
</feature>
<keyword evidence="1" id="KW-0472">Membrane</keyword>
<dbReference type="OrthoDB" id="8161897at2"/>
<evidence type="ECO:0000256" key="1">
    <source>
        <dbReference type="SAM" id="Phobius"/>
    </source>
</evidence>
<reference evidence="2 3" key="1">
    <citation type="journal article" date="2016" name="Int. J. Syst. Evol. Microbiol.">
        <title>Polaribacter haliotis sp. nov., isolated from the gut of abalone Haliotis discus hannai.</title>
        <authorList>
            <person name="Kim Y.O."/>
            <person name="Park I.S."/>
            <person name="Park S."/>
            <person name="Nam B.H."/>
            <person name="Park J.M."/>
            <person name="Kim D.G."/>
            <person name="Yoon J.H."/>
        </authorList>
    </citation>
    <scope>NUCLEOTIDE SEQUENCE [LARGE SCALE GENOMIC DNA]</scope>
    <source>
        <strain evidence="2 3">KCTC 52418</strain>
    </source>
</reference>
<dbReference type="AlphaFoldDB" id="A0A7L8AFX0"/>
<dbReference type="Proteomes" id="UP000516764">
    <property type="component" value="Chromosome"/>
</dbReference>
<feature type="transmembrane region" description="Helical" evidence="1">
    <location>
        <begin position="98"/>
        <end position="116"/>
    </location>
</feature>
<feature type="transmembrane region" description="Helical" evidence="1">
    <location>
        <begin position="45"/>
        <end position="63"/>
    </location>
</feature>
<dbReference type="RefSeq" id="WP_088354093.1">
    <property type="nucleotide sequence ID" value="NZ_CP061813.1"/>
</dbReference>
<keyword evidence="3" id="KW-1185">Reference proteome</keyword>
<keyword evidence="1" id="KW-1133">Transmembrane helix</keyword>
<dbReference type="EMBL" id="CP061813">
    <property type="protein sequence ID" value="QOD60850.1"/>
    <property type="molecule type" value="Genomic_DNA"/>
</dbReference>
<evidence type="ECO:0000313" key="2">
    <source>
        <dbReference type="EMBL" id="QOD60850.1"/>
    </source>
</evidence>
<keyword evidence="1" id="KW-0812">Transmembrane</keyword>
<dbReference type="KEGG" id="phal:H9I45_16170"/>
<gene>
    <name evidence="2" type="ORF">H9I45_16170</name>
</gene>
<name>A0A7L8AFX0_9FLAO</name>
<sequence>MSTKIIFIFKIIISIIILQTLYYKFSGAEESVALFTKLAGENEAYLRVGTGVLELIACIVFFIPKTIWLGATMIIGLMSGAIFSHLTKLGIVHNNDGGLLFGSACLSLIVALIVLYKERKNVPLIGKNFK</sequence>
<proteinExistence type="predicted"/>
<feature type="transmembrane region" description="Helical" evidence="1">
    <location>
        <begin position="7"/>
        <end position="25"/>
    </location>
</feature>
<evidence type="ECO:0000313" key="3">
    <source>
        <dbReference type="Proteomes" id="UP000516764"/>
    </source>
</evidence>